<dbReference type="Proteomes" id="UP000298138">
    <property type="component" value="Unassembled WGS sequence"/>
</dbReference>
<evidence type="ECO:0008006" key="6">
    <source>
        <dbReference type="Google" id="ProtNLM"/>
    </source>
</evidence>
<name>A0A4S2MXS1_9PEZI</name>
<dbReference type="AlphaFoldDB" id="A0A4S2MXS1"/>
<keyword evidence="2" id="KW-1133">Transmembrane helix</keyword>
<feature type="chain" id="PRO_5020573480" description="Galactose oxidase" evidence="3">
    <location>
        <begin position="19"/>
        <end position="636"/>
    </location>
</feature>
<dbReference type="Gene3D" id="2.120.10.80">
    <property type="entry name" value="Kelch-type beta propeller"/>
    <property type="match status" value="1"/>
</dbReference>
<protein>
    <recommendedName>
        <fullName evidence="6">Galactose oxidase</fullName>
    </recommendedName>
</protein>
<keyword evidence="3" id="KW-0732">Signal</keyword>
<feature type="compositionally biased region" description="Polar residues" evidence="1">
    <location>
        <begin position="627"/>
        <end position="636"/>
    </location>
</feature>
<evidence type="ECO:0000313" key="4">
    <source>
        <dbReference type="EMBL" id="TGZ81509.1"/>
    </source>
</evidence>
<keyword evidence="2" id="KW-0472">Membrane</keyword>
<dbReference type="InParanoid" id="A0A4S2MXS1"/>
<dbReference type="SUPFAM" id="SSF50965">
    <property type="entry name" value="Galactose oxidase, central domain"/>
    <property type="match status" value="1"/>
</dbReference>
<evidence type="ECO:0000256" key="2">
    <source>
        <dbReference type="SAM" id="Phobius"/>
    </source>
</evidence>
<feature type="signal peptide" evidence="3">
    <location>
        <begin position="1"/>
        <end position="18"/>
    </location>
</feature>
<evidence type="ECO:0000256" key="3">
    <source>
        <dbReference type="SAM" id="SignalP"/>
    </source>
</evidence>
<accession>A0A4S2MXS1</accession>
<feature type="region of interest" description="Disordered" evidence="1">
    <location>
        <begin position="582"/>
        <end position="636"/>
    </location>
</feature>
<gene>
    <name evidence="4" type="ORF">EX30DRAFT_395643</name>
</gene>
<dbReference type="STRING" id="341454.A0A4S2MXS1"/>
<dbReference type="InterPro" id="IPR011043">
    <property type="entry name" value="Gal_Oxase/kelch_b-propeller"/>
</dbReference>
<evidence type="ECO:0000256" key="1">
    <source>
        <dbReference type="SAM" id="MobiDB-lite"/>
    </source>
</evidence>
<dbReference type="OrthoDB" id="10251809at2759"/>
<keyword evidence="2" id="KW-0812">Transmembrane</keyword>
<evidence type="ECO:0000313" key="5">
    <source>
        <dbReference type="Proteomes" id="UP000298138"/>
    </source>
</evidence>
<proteinExistence type="predicted"/>
<dbReference type="EMBL" id="ML220119">
    <property type="protein sequence ID" value="TGZ81509.1"/>
    <property type="molecule type" value="Genomic_DNA"/>
</dbReference>
<reference evidence="4 5" key="1">
    <citation type="submission" date="2019-04" db="EMBL/GenBank/DDBJ databases">
        <title>Comparative genomics and transcriptomics to analyze fruiting body development in filamentous ascomycetes.</title>
        <authorList>
            <consortium name="DOE Joint Genome Institute"/>
            <person name="Lutkenhaus R."/>
            <person name="Traeger S."/>
            <person name="Breuer J."/>
            <person name="Kuo A."/>
            <person name="Lipzen A."/>
            <person name="Pangilinan J."/>
            <person name="Dilworth D."/>
            <person name="Sandor L."/>
            <person name="Poggeler S."/>
            <person name="Barry K."/>
            <person name="Grigoriev I.V."/>
            <person name="Nowrousian M."/>
        </authorList>
    </citation>
    <scope>NUCLEOTIDE SEQUENCE [LARGE SCALE GENOMIC DNA]</scope>
    <source>
        <strain evidence="4 5">CBS 389.68</strain>
    </source>
</reference>
<dbReference type="InterPro" id="IPR015915">
    <property type="entry name" value="Kelch-typ_b-propeller"/>
</dbReference>
<feature type="compositionally biased region" description="Gly residues" evidence="1">
    <location>
        <begin position="597"/>
        <end position="607"/>
    </location>
</feature>
<sequence>MQPLPLLLAVIAPGLGLASPYANPHPNALALPNPNPNPNWWLAPENQWNKTSISHLINRDGERFCALDRARSIVVDDVLYIDGGNLRMHPKGVGEEELEKTVVVRNELLFKVNLTQDFGWREVPVEAQMKPAHFEMGFGGVFMPASNSTLDMGLFYTFGGVRDEPKVAHTDTHFDYAGVWAFWPPSPSTNPTLVTFSEVHSLGYPTIPLYGGVMTFSPLELTTYYLGGSPSSDIQEDKTFPFFVPGMLKFHDGMWENITIPEKFIMQRGFLEWVPFGRRGVLVSFGGMRANVGENSREALLRSMDEVDVYDIHSETWYTHKASGTLPPVGLRFGPLNYEESIPMPVVRGCSAVFAAPDNSSYNIYVYGGDTSFEVYGNGMASDWPRSGIWALSLPSFTWIKIEKEANNRVISSHTCHAHAQYLLAIAGSEQTLRNILHPPSRPCTNILSVFDTSGGGWIDLRGSLTGFSARKKNYTVPKLIYQHIGGNSSGHAPKLTNVFPEGSPLQELFGRLVSDEVEEEEVVKVRLVKKNSGMGTGLIVGLVLGALGLVVGGYAVYRWWFKRATLREGMKRGAMDLEVKESGSSGVSSLTREGSGKSGGTGGSRGSEGSEEELVKGWWWSAGRSGAQQSAKTSG</sequence>
<keyword evidence="5" id="KW-1185">Reference proteome</keyword>
<organism evidence="4 5">
    <name type="scientific">Ascodesmis nigricans</name>
    <dbReference type="NCBI Taxonomy" id="341454"/>
    <lineage>
        <taxon>Eukaryota</taxon>
        <taxon>Fungi</taxon>
        <taxon>Dikarya</taxon>
        <taxon>Ascomycota</taxon>
        <taxon>Pezizomycotina</taxon>
        <taxon>Pezizomycetes</taxon>
        <taxon>Pezizales</taxon>
        <taxon>Ascodesmidaceae</taxon>
        <taxon>Ascodesmis</taxon>
    </lineage>
</organism>
<feature type="transmembrane region" description="Helical" evidence="2">
    <location>
        <begin position="535"/>
        <end position="558"/>
    </location>
</feature>
<feature type="compositionally biased region" description="Low complexity" evidence="1">
    <location>
        <begin position="583"/>
        <end position="594"/>
    </location>
</feature>